<keyword evidence="3" id="KW-1185">Reference proteome</keyword>
<dbReference type="KEGG" id="tpal:117645651"/>
<feature type="compositionally biased region" description="Basic and acidic residues" evidence="1">
    <location>
        <begin position="29"/>
        <end position="40"/>
    </location>
</feature>
<feature type="region of interest" description="Disordered" evidence="1">
    <location>
        <begin position="107"/>
        <end position="126"/>
    </location>
</feature>
<feature type="region of interest" description="Disordered" evidence="1">
    <location>
        <begin position="216"/>
        <end position="305"/>
    </location>
</feature>
<feature type="compositionally biased region" description="Gly residues" evidence="1">
    <location>
        <begin position="46"/>
        <end position="57"/>
    </location>
</feature>
<feature type="region of interest" description="Disordered" evidence="1">
    <location>
        <begin position="370"/>
        <end position="389"/>
    </location>
</feature>
<feature type="compositionally biased region" description="Polar residues" evidence="1">
    <location>
        <begin position="445"/>
        <end position="458"/>
    </location>
</feature>
<name>A0A6P8YX28_THRPL</name>
<accession>A0A6P8YX28</accession>
<evidence type="ECO:0000256" key="2">
    <source>
        <dbReference type="SAM" id="SignalP"/>
    </source>
</evidence>
<dbReference type="GeneID" id="117645651"/>
<evidence type="ECO:0000313" key="3">
    <source>
        <dbReference type="Proteomes" id="UP000515158"/>
    </source>
</evidence>
<protein>
    <submittedName>
        <fullName evidence="4">Uncharacterized protein LOC117645651</fullName>
    </submittedName>
</protein>
<dbReference type="Proteomes" id="UP000515158">
    <property type="component" value="Unplaced"/>
</dbReference>
<proteinExistence type="predicted"/>
<organism evidence="4">
    <name type="scientific">Thrips palmi</name>
    <name type="common">Melon thrips</name>
    <dbReference type="NCBI Taxonomy" id="161013"/>
    <lineage>
        <taxon>Eukaryota</taxon>
        <taxon>Metazoa</taxon>
        <taxon>Ecdysozoa</taxon>
        <taxon>Arthropoda</taxon>
        <taxon>Hexapoda</taxon>
        <taxon>Insecta</taxon>
        <taxon>Pterygota</taxon>
        <taxon>Neoptera</taxon>
        <taxon>Paraneoptera</taxon>
        <taxon>Thysanoptera</taxon>
        <taxon>Terebrantia</taxon>
        <taxon>Thripoidea</taxon>
        <taxon>Thripidae</taxon>
        <taxon>Thrips</taxon>
    </lineage>
</organism>
<feature type="region of interest" description="Disordered" evidence="1">
    <location>
        <begin position="21"/>
        <end position="70"/>
    </location>
</feature>
<dbReference type="InParanoid" id="A0A6P8YX28"/>
<feature type="compositionally biased region" description="Basic residues" evidence="1">
    <location>
        <begin position="268"/>
        <end position="277"/>
    </location>
</feature>
<dbReference type="RefSeq" id="XP_034241821.1">
    <property type="nucleotide sequence ID" value="XM_034385930.1"/>
</dbReference>
<feature type="signal peptide" evidence="2">
    <location>
        <begin position="1"/>
        <end position="19"/>
    </location>
</feature>
<feature type="region of interest" description="Disordered" evidence="1">
    <location>
        <begin position="430"/>
        <end position="458"/>
    </location>
</feature>
<dbReference type="OrthoDB" id="6346805at2759"/>
<evidence type="ECO:0000256" key="1">
    <source>
        <dbReference type="SAM" id="MobiDB-lite"/>
    </source>
</evidence>
<reference evidence="4" key="1">
    <citation type="submission" date="2025-08" db="UniProtKB">
        <authorList>
            <consortium name="RefSeq"/>
        </authorList>
    </citation>
    <scope>IDENTIFICATION</scope>
    <source>
        <tissue evidence="4">Total insect</tissue>
    </source>
</reference>
<keyword evidence="2" id="KW-0732">Signal</keyword>
<evidence type="ECO:0000313" key="4">
    <source>
        <dbReference type="RefSeq" id="XP_034241821.1"/>
    </source>
</evidence>
<gene>
    <name evidence="4" type="primary">LOC117645651</name>
</gene>
<feature type="compositionally biased region" description="Low complexity" evidence="1">
    <location>
        <begin position="278"/>
        <end position="288"/>
    </location>
</feature>
<feature type="compositionally biased region" description="Basic and acidic residues" evidence="1">
    <location>
        <begin position="235"/>
        <end position="244"/>
    </location>
</feature>
<feature type="chain" id="PRO_5027759619" evidence="2">
    <location>
        <begin position="20"/>
        <end position="458"/>
    </location>
</feature>
<dbReference type="AlphaFoldDB" id="A0A6P8YX28"/>
<sequence>MDKLAALACVLLLAGAAVAHPGRPAPWRRASEESPDRDVEVVEPVRGGGSRAGGRGGLVPVEADASDESPQEVPVGIIIRDLGSIGGFGGLGLGGFGPVRPVIVRTLGQPGPRDSTEDSDEEQPGGYLHPYFVDPMSNFMAQMAEMMAAMRRQMADVLSRGGIDREEGPDFSKLGNTTSTTKVVDGHVVTVNETVIGGDDGDSAVLHVRVVDIHPSESPADAEAPGQAATPSSAQDKDSDRDVEPLESSNEVTSRKPSRSENEIPMKPLKRSVRSTQRRAAPARAPARGDMASTGDDGDDDDDVQQYQMPVFEPDTQQSQVPVFDVQQQQVPVFDVQQQQVPVFDMQQQQVPVFDVQQQTQQSGQLRLLPAGTTNNNQVDGFDKPRQQGDLSRDTLVNVILERQHQRGGLIMVDPDAELMDVRDGKVVRAYSPGRPSRPGRQARRTASPSWETLSWTR</sequence>